<gene>
    <name evidence="3" type="ORF">PSANT_05311</name>
</gene>
<sequence>MWSPLASASIVFLILYLFLFIFLAALFALRKVPWKSRWLVLLLHVLCRLASQACGLAFGIVGYSNINVLVAYYVLGAEGYFTLVVCLSRYLIAWQRQHWRGYSWMEPVDPYAPKHGKAKMRFKQLFEWKKSKDEPKSAHALLVVDWLLIAANVIIIVGGSLSAAAYRDSDLTYTQREDKLKTSRGMRAAGQAVFLAINILLLVCIIVSMHQHRQHRFDNGGPNRQEDEPVQDRKNVPDQSLGQSERRPWYGHKTLALIYLTWPFLAVRGIFGVAQAVVPDLNYFNSEVYDANNLTQQFVTEETCMVTMMEFISATLIALTYFTTRSEHHTPRAIP</sequence>
<evidence type="ECO:0000313" key="3">
    <source>
        <dbReference type="EMBL" id="SPO47623.1"/>
    </source>
</evidence>
<feature type="compositionally biased region" description="Basic and acidic residues" evidence="1">
    <location>
        <begin position="224"/>
        <end position="236"/>
    </location>
</feature>
<evidence type="ECO:0000256" key="1">
    <source>
        <dbReference type="SAM" id="MobiDB-lite"/>
    </source>
</evidence>
<evidence type="ECO:0000313" key="4">
    <source>
        <dbReference type="Proteomes" id="UP000325008"/>
    </source>
</evidence>
<feature type="region of interest" description="Disordered" evidence="1">
    <location>
        <begin position="216"/>
        <end position="245"/>
    </location>
</feature>
<dbReference type="PANTHER" id="PTHR42109">
    <property type="entry name" value="UNPLACED GENOMIC SCAFFOLD UM_SCAF_CONTIG_1.265, WHOLE GENOME SHOTGUN SEQUENCE"/>
    <property type="match status" value="1"/>
</dbReference>
<dbReference type="EMBL" id="OOIQ01000014">
    <property type="protein sequence ID" value="SPO47623.1"/>
    <property type="molecule type" value="Genomic_DNA"/>
</dbReference>
<dbReference type="PANTHER" id="PTHR42109:SF2">
    <property type="entry name" value="INTEGRAL MEMBRANE PROTEIN"/>
    <property type="match status" value="1"/>
</dbReference>
<dbReference type="AlphaFoldDB" id="A0A5C3FTC3"/>
<accession>A0A5C3FTC3</accession>
<keyword evidence="2" id="KW-0812">Transmembrane</keyword>
<feature type="transmembrane region" description="Helical" evidence="2">
    <location>
        <begin position="41"/>
        <end position="64"/>
    </location>
</feature>
<feature type="transmembrane region" description="Helical" evidence="2">
    <location>
        <begin position="298"/>
        <end position="322"/>
    </location>
</feature>
<name>A0A5C3FTC3_PSEA2</name>
<protein>
    <submittedName>
        <fullName evidence="3">Uncharacterized protein</fullName>
    </submittedName>
</protein>
<feature type="transmembrane region" description="Helical" evidence="2">
    <location>
        <begin position="6"/>
        <end position="29"/>
    </location>
</feature>
<organism evidence="3 4">
    <name type="scientific">Pseudozyma antarctica</name>
    <name type="common">Yeast</name>
    <name type="synonym">Candida antarctica</name>
    <dbReference type="NCBI Taxonomy" id="84753"/>
    <lineage>
        <taxon>Eukaryota</taxon>
        <taxon>Fungi</taxon>
        <taxon>Dikarya</taxon>
        <taxon>Basidiomycota</taxon>
        <taxon>Ustilaginomycotina</taxon>
        <taxon>Ustilaginomycetes</taxon>
        <taxon>Ustilaginales</taxon>
        <taxon>Ustilaginaceae</taxon>
        <taxon>Moesziomyces</taxon>
    </lineage>
</organism>
<proteinExistence type="predicted"/>
<keyword evidence="2" id="KW-1133">Transmembrane helix</keyword>
<keyword evidence="4" id="KW-1185">Reference proteome</keyword>
<reference evidence="3" key="1">
    <citation type="submission" date="2018-03" db="EMBL/GenBank/DDBJ databases">
        <authorList>
            <person name="Guldener U."/>
        </authorList>
    </citation>
    <scope>NUCLEOTIDE SEQUENCE [LARGE SCALE GENOMIC DNA]</scope>
    <source>
        <strain evidence="3">ATCC34888</strain>
    </source>
</reference>
<feature type="transmembrane region" description="Helical" evidence="2">
    <location>
        <begin position="70"/>
        <end position="92"/>
    </location>
</feature>
<feature type="transmembrane region" description="Helical" evidence="2">
    <location>
        <begin position="256"/>
        <end position="278"/>
    </location>
</feature>
<comment type="caution">
    <text evidence="3">The sequence shown here is derived from an EMBL/GenBank/DDBJ whole genome shotgun (WGS) entry which is preliminary data.</text>
</comment>
<feature type="transmembrane region" description="Helical" evidence="2">
    <location>
        <begin position="186"/>
        <end position="207"/>
    </location>
</feature>
<keyword evidence="2" id="KW-0472">Membrane</keyword>
<dbReference type="Proteomes" id="UP000325008">
    <property type="component" value="Unassembled WGS sequence"/>
</dbReference>
<feature type="transmembrane region" description="Helical" evidence="2">
    <location>
        <begin position="140"/>
        <end position="166"/>
    </location>
</feature>
<evidence type="ECO:0000256" key="2">
    <source>
        <dbReference type="SAM" id="Phobius"/>
    </source>
</evidence>
<dbReference type="OrthoDB" id="2560628at2759"/>